<feature type="active site" evidence="1">
    <location>
        <position position="375"/>
    </location>
</feature>
<proteinExistence type="predicted"/>
<keyword evidence="5" id="KW-0482">Metalloprotease</keyword>
<dbReference type="InterPro" id="IPR001590">
    <property type="entry name" value="Peptidase_M12B"/>
</dbReference>
<sequence>MARSEVLQLIVFLAFASDRVFGFVLQNDARAIKQVSGRMYFITPESGTQERLSRRHVEGAEAVTPRAVRLELGSEGINLDMTLTQGSVWTEDSRAFERRDAETVEVPLALDASCFMAGDVSSGEGSASFSHCGGLSGYVQTPEMEYIVEQTGEPDSEDDFSEVTVSLVPPSNEPLALDEEDDLKAQEEEERKYFGSNHGDENESYNSTERTKRCANNNNPQPNPQPNPPSQGADITAEVAVYADKYYADFLRSQGKNNLAKATTFFVNKWNTIARVYGDKKKVGLKFVIQLKHVEVWWSNPAFYRSVQADPNLNKHLNVFCSKTTGNKADHRMLYTVGVGGGTMGLAWIGGVCNPIRACSIVKSKTSNVRVELHEFGHSMGFKHEPQMEPCDNPDGFMGWRVTYKFSNCYRRYLLQSYNQRNLLLICRVPDMVRAAGYPTHAWSAVSFRDQRHGREPVTDIQAVPLRNQPCLLRTLSRGFSLTAAVCCWPAVAFSTNGRQIHTEINITIPQRRELNTNSSISSISEQNPCPVLVCISQRKYVWIQPW</sequence>
<evidence type="ECO:0000256" key="3">
    <source>
        <dbReference type="SAM" id="SignalP"/>
    </source>
</evidence>
<gene>
    <name evidence="5" type="ORF">PoB_007258000</name>
</gene>
<reference evidence="5 6" key="1">
    <citation type="journal article" date="2021" name="Elife">
        <title>Chloroplast acquisition without the gene transfer in kleptoplastic sea slugs, Plakobranchus ocellatus.</title>
        <authorList>
            <person name="Maeda T."/>
            <person name="Takahashi S."/>
            <person name="Yoshida T."/>
            <person name="Shimamura S."/>
            <person name="Takaki Y."/>
            <person name="Nagai Y."/>
            <person name="Toyoda A."/>
            <person name="Suzuki Y."/>
            <person name="Arimoto A."/>
            <person name="Ishii H."/>
            <person name="Satoh N."/>
            <person name="Nishiyama T."/>
            <person name="Hasebe M."/>
            <person name="Maruyama T."/>
            <person name="Minagawa J."/>
            <person name="Obokata J."/>
            <person name="Shigenobu S."/>
        </authorList>
    </citation>
    <scope>NUCLEOTIDE SEQUENCE [LARGE SCALE GENOMIC DNA]</scope>
</reference>
<dbReference type="GO" id="GO:0004222">
    <property type="term" value="F:metalloendopeptidase activity"/>
    <property type="evidence" value="ECO:0007669"/>
    <property type="project" value="InterPro"/>
</dbReference>
<dbReference type="PANTHER" id="PTHR11905:SF159">
    <property type="entry name" value="ADAM METALLOPROTEASE"/>
    <property type="match status" value="1"/>
</dbReference>
<organism evidence="5 6">
    <name type="scientific">Plakobranchus ocellatus</name>
    <dbReference type="NCBI Taxonomy" id="259542"/>
    <lineage>
        <taxon>Eukaryota</taxon>
        <taxon>Metazoa</taxon>
        <taxon>Spiralia</taxon>
        <taxon>Lophotrochozoa</taxon>
        <taxon>Mollusca</taxon>
        <taxon>Gastropoda</taxon>
        <taxon>Heterobranchia</taxon>
        <taxon>Euthyneura</taxon>
        <taxon>Panpulmonata</taxon>
        <taxon>Sacoglossa</taxon>
        <taxon>Placobranchoidea</taxon>
        <taxon>Plakobranchidae</taxon>
        <taxon>Plakobranchus</taxon>
    </lineage>
</organism>
<dbReference type="Proteomes" id="UP000735302">
    <property type="component" value="Unassembled WGS sequence"/>
</dbReference>
<comment type="caution">
    <text evidence="5">The sequence shown here is derived from an EMBL/GenBank/DDBJ whole genome shotgun (WGS) entry which is preliminary data.</text>
</comment>
<protein>
    <submittedName>
        <fullName evidence="5">Zinc metalloproteinase/disintegrin</fullName>
    </submittedName>
</protein>
<evidence type="ECO:0000313" key="6">
    <source>
        <dbReference type="Proteomes" id="UP000735302"/>
    </source>
</evidence>
<keyword evidence="1" id="KW-0479">Metal-binding</keyword>
<dbReference type="Pfam" id="PF13688">
    <property type="entry name" value="Reprolysin_5"/>
    <property type="match status" value="1"/>
</dbReference>
<dbReference type="EMBL" id="BLXT01008164">
    <property type="protein sequence ID" value="GFO46075.1"/>
    <property type="molecule type" value="Genomic_DNA"/>
</dbReference>
<dbReference type="AlphaFoldDB" id="A0AAV4DPM2"/>
<feature type="compositionally biased region" description="Basic and acidic residues" evidence="2">
    <location>
        <begin position="183"/>
        <end position="201"/>
    </location>
</feature>
<dbReference type="Gene3D" id="3.40.390.10">
    <property type="entry name" value="Collagenase (Catalytic Domain)"/>
    <property type="match status" value="1"/>
</dbReference>
<dbReference type="GO" id="GO:0006509">
    <property type="term" value="P:membrane protein ectodomain proteolysis"/>
    <property type="evidence" value="ECO:0007669"/>
    <property type="project" value="TreeGrafter"/>
</dbReference>
<feature type="binding site" evidence="1">
    <location>
        <position position="378"/>
    </location>
    <ligand>
        <name>Zn(2+)</name>
        <dbReference type="ChEBI" id="CHEBI:29105"/>
        <note>catalytic</note>
    </ligand>
</feature>
<evidence type="ECO:0000259" key="4">
    <source>
        <dbReference type="PROSITE" id="PS50215"/>
    </source>
</evidence>
<evidence type="ECO:0000256" key="1">
    <source>
        <dbReference type="PROSITE-ProRule" id="PRU00276"/>
    </source>
</evidence>
<keyword evidence="6" id="KW-1185">Reference proteome</keyword>
<name>A0AAV4DPM2_9GAST</name>
<evidence type="ECO:0000313" key="5">
    <source>
        <dbReference type="EMBL" id="GFO46075.1"/>
    </source>
</evidence>
<keyword evidence="5" id="KW-0645">Protease</keyword>
<feature type="signal peptide" evidence="3">
    <location>
        <begin position="1"/>
        <end position="22"/>
    </location>
</feature>
<dbReference type="PROSITE" id="PS50215">
    <property type="entry name" value="ADAM_MEPRO"/>
    <property type="match status" value="1"/>
</dbReference>
<keyword evidence="1" id="KW-0862">Zinc</keyword>
<dbReference type="SUPFAM" id="SSF55486">
    <property type="entry name" value="Metalloproteases ('zincins'), catalytic domain"/>
    <property type="match status" value="1"/>
</dbReference>
<keyword evidence="3" id="KW-0732">Signal</keyword>
<feature type="chain" id="PRO_5043752657" evidence="3">
    <location>
        <begin position="23"/>
        <end position="547"/>
    </location>
</feature>
<feature type="domain" description="Peptidase M12B" evidence="4">
    <location>
        <begin position="235"/>
        <end position="430"/>
    </location>
</feature>
<dbReference type="GO" id="GO:0046872">
    <property type="term" value="F:metal ion binding"/>
    <property type="evidence" value="ECO:0007669"/>
    <property type="project" value="UniProtKB-KW"/>
</dbReference>
<feature type="binding site" evidence="1">
    <location>
        <position position="374"/>
    </location>
    <ligand>
        <name>Zn(2+)</name>
        <dbReference type="ChEBI" id="CHEBI:29105"/>
        <note>catalytic</note>
    </ligand>
</feature>
<feature type="region of interest" description="Disordered" evidence="2">
    <location>
        <begin position="168"/>
        <end position="233"/>
    </location>
</feature>
<keyword evidence="5" id="KW-0378">Hydrolase</keyword>
<evidence type="ECO:0000256" key="2">
    <source>
        <dbReference type="SAM" id="MobiDB-lite"/>
    </source>
</evidence>
<comment type="caution">
    <text evidence="1">Lacks conserved residue(s) required for the propagation of feature annotation.</text>
</comment>
<feature type="binding site" evidence="1">
    <location>
        <position position="384"/>
    </location>
    <ligand>
        <name>Zn(2+)</name>
        <dbReference type="ChEBI" id="CHEBI:29105"/>
        <note>catalytic</note>
    </ligand>
</feature>
<accession>A0AAV4DPM2</accession>
<dbReference type="PANTHER" id="PTHR11905">
    <property type="entry name" value="ADAM A DISINTEGRIN AND METALLOPROTEASE DOMAIN"/>
    <property type="match status" value="1"/>
</dbReference>
<dbReference type="InterPro" id="IPR024079">
    <property type="entry name" value="MetalloPept_cat_dom_sf"/>
</dbReference>